<sequence>MLALYLLTYFPYVFVMEFSILLHLLQFLSLMLL</sequence>
<keyword evidence="1" id="KW-0812">Transmembrane</keyword>
<accession>A0A8S5N3K8</accession>
<name>A0A8S5N3K8_9CAUD</name>
<organism evidence="2">
    <name type="scientific">Caudovirales sp. ctikv1</name>
    <dbReference type="NCBI Taxonomy" id="2826781"/>
    <lineage>
        <taxon>Viruses</taxon>
        <taxon>Duplodnaviria</taxon>
        <taxon>Heunggongvirae</taxon>
        <taxon>Uroviricota</taxon>
        <taxon>Caudoviricetes</taxon>
    </lineage>
</organism>
<dbReference type="EMBL" id="BK015046">
    <property type="protein sequence ID" value="DAD88723.1"/>
    <property type="molecule type" value="Genomic_DNA"/>
</dbReference>
<feature type="transmembrane region" description="Helical" evidence="1">
    <location>
        <begin position="12"/>
        <end position="32"/>
    </location>
</feature>
<keyword evidence="1" id="KW-1133">Transmembrane helix</keyword>
<proteinExistence type="predicted"/>
<reference evidence="2" key="1">
    <citation type="journal article" date="2021" name="Proc. Natl. Acad. Sci. U.S.A.">
        <title>A Catalog of Tens of Thousands of Viruses from Human Metagenomes Reveals Hidden Associations with Chronic Diseases.</title>
        <authorList>
            <person name="Tisza M.J."/>
            <person name="Buck C.B."/>
        </authorList>
    </citation>
    <scope>NUCLEOTIDE SEQUENCE</scope>
    <source>
        <strain evidence="2">Ctikv1</strain>
    </source>
</reference>
<keyword evidence="1" id="KW-0472">Membrane</keyword>
<evidence type="ECO:0000313" key="2">
    <source>
        <dbReference type="EMBL" id="DAD88723.1"/>
    </source>
</evidence>
<protein>
    <submittedName>
        <fullName evidence="2">Uncharacterized protein</fullName>
    </submittedName>
</protein>
<evidence type="ECO:0000256" key="1">
    <source>
        <dbReference type="SAM" id="Phobius"/>
    </source>
</evidence>